<evidence type="ECO:0000313" key="2">
    <source>
        <dbReference type="Proteomes" id="UP001143509"/>
    </source>
</evidence>
<dbReference type="EMBL" id="BSFD01000010">
    <property type="protein sequence ID" value="GLK49729.1"/>
    <property type="molecule type" value="Genomic_DNA"/>
</dbReference>
<comment type="caution">
    <text evidence="1">The sequence shown here is derived from an EMBL/GenBank/DDBJ whole genome shotgun (WGS) entry which is preliminary data.</text>
</comment>
<reference evidence="1" key="1">
    <citation type="journal article" date="2014" name="Int. J. Syst. Evol. Microbiol.">
        <title>Complete genome of a new Firmicutes species belonging to the dominant human colonic microbiota ('Ruminococcus bicirculans') reveals two chromosomes and a selective capacity to utilize plant glucans.</title>
        <authorList>
            <consortium name="NISC Comparative Sequencing Program"/>
            <person name="Wegmann U."/>
            <person name="Louis P."/>
            <person name="Goesmann A."/>
            <person name="Henrissat B."/>
            <person name="Duncan S.H."/>
            <person name="Flint H.J."/>
        </authorList>
    </citation>
    <scope>NUCLEOTIDE SEQUENCE</scope>
    <source>
        <strain evidence="1">VKM B-1499</strain>
    </source>
</reference>
<gene>
    <name evidence="1" type="ORF">GCM10017620_27020</name>
</gene>
<protein>
    <submittedName>
        <fullName evidence="1">Uncharacterized protein</fullName>
    </submittedName>
</protein>
<sequence length="62" mass="6706">MGAYLNNDAAIAPSGLAQLYGIGQISARTSGRRPPAAPRFLDTDYQVRGGRVQQDRLTNCRV</sequence>
<evidence type="ECO:0000313" key="1">
    <source>
        <dbReference type="EMBL" id="GLK49729.1"/>
    </source>
</evidence>
<name>A0ABQ5TA87_9CAUL</name>
<proteinExistence type="predicted"/>
<dbReference type="Proteomes" id="UP001143509">
    <property type="component" value="Unassembled WGS sequence"/>
</dbReference>
<reference evidence="1" key="2">
    <citation type="submission" date="2023-01" db="EMBL/GenBank/DDBJ databases">
        <authorList>
            <person name="Sun Q."/>
            <person name="Evtushenko L."/>
        </authorList>
    </citation>
    <scope>NUCLEOTIDE SEQUENCE</scope>
    <source>
        <strain evidence="1">VKM B-1499</strain>
    </source>
</reference>
<organism evidence="1 2">
    <name type="scientific">Brevundimonas intermedia</name>
    <dbReference type="NCBI Taxonomy" id="74315"/>
    <lineage>
        <taxon>Bacteria</taxon>
        <taxon>Pseudomonadati</taxon>
        <taxon>Pseudomonadota</taxon>
        <taxon>Alphaproteobacteria</taxon>
        <taxon>Caulobacterales</taxon>
        <taxon>Caulobacteraceae</taxon>
        <taxon>Brevundimonas</taxon>
    </lineage>
</organism>
<keyword evidence="2" id="KW-1185">Reference proteome</keyword>
<accession>A0ABQ5TA87</accession>